<keyword evidence="2" id="KW-0863">Zinc-finger</keyword>
<dbReference type="RefSeq" id="WP_050740959.1">
    <property type="nucleotide sequence ID" value="NZ_LGYO01000034.1"/>
</dbReference>
<dbReference type="GO" id="GO:0008270">
    <property type="term" value="F:zinc ion binding"/>
    <property type="evidence" value="ECO:0007669"/>
    <property type="project" value="UniProtKB-KW"/>
</dbReference>
<organism evidence="6 7">
    <name type="scientific">Acetobacterium bakii</name>
    <dbReference type="NCBI Taxonomy" id="52689"/>
    <lineage>
        <taxon>Bacteria</taxon>
        <taxon>Bacillati</taxon>
        <taxon>Bacillota</taxon>
        <taxon>Clostridia</taxon>
        <taxon>Eubacteriales</taxon>
        <taxon>Eubacteriaceae</taxon>
        <taxon>Acetobacterium</taxon>
    </lineage>
</organism>
<evidence type="ECO:0000313" key="7">
    <source>
        <dbReference type="Proteomes" id="UP000036873"/>
    </source>
</evidence>
<feature type="domain" description="Formylmethanofuran dehydrogenase subunit E" evidence="5">
    <location>
        <begin position="12"/>
        <end position="104"/>
    </location>
</feature>
<dbReference type="SUPFAM" id="SSF143555">
    <property type="entry name" value="FwdE-like"/>
    <property type="match status" value="1"/>
</dbReference>
<sequence>MNEQLWKKSVEFHGHHCPGLAIGVRASQEAIKALNIEFSEDEDVVCITENDACGVDGVQVILGCSAGKGNLIFRNRGKQAFSFFNRKTGESLRLVLKALPEMERDEMEAYILHEPDANNVFDFKKPNYELPERARIFQSVICEVCGEKTAEHMIRLENGKKCCVDCSSPYTRGF</sequence>
<protein>
    <submittedName>
        <fullName evidence="6">Formylmethanofuran dehydrogenase</fullName>
    </submittedName>
</protein>
<proteinExistence type="predicted"/>
<dbReference type="Gene3D" id="3.30.1330.130">
    <property type="match status" value="1"/>
</dbReference>
<dbReference type="OrthoDB" id="9804309at2"/>
<dbReference type="PANTHER" id="PTHR39418:SF1">
    <property type="entry name" value="DEHYDROGENASE"/>
    <property type="match status" value="1"/>
</dbReference>
<evidence type="ECO:0000259" key="4">
    <source>
        <dbReference type="Pfam" id="PF01258"/>
    </source>
</evidence>
<keyword evidence="1" id="KW-0479">Metal-binding</keyword>
<keyword evidence="7" id="KW-1185">Reference proteome</keyword>
<feature type="domain" description="Zinc finger DksA/TraR C4-type" evidence="4">
    <location>
        <begin position="136"/>
        <end position="171"/>
    </location>
</feature>
<dbReference type="InterPro" id="IPR003814">
    <property type="entry name" value="FmdEsu_dom"/>
</dbReference>
<dbReference type="AlphaFoldDB" id="A0A0L6TYG4"/>
<evidence type="ECO:0000256" key="3">
    <source>
        <dbReference type="ARBA" id="ARBA00022833"/>
    </source>
</evidence>
<dbReference type="STRING" id="52689.AKG39_13670"/>
<dbReference type="InterPro" id="IPR026328">
    <property type="entry name" value="FmdE"/>
</dbReference>
<evidence type="ECO:0000256" key="1">
    <source>
        <dbReference type="ARBA" id="ARBA00022723"/>
    </source>
</evidence>
<name>A0A0L6TYG4_9FIRM</name>
<evidence type="ECO:0000313" key="6">
    <source>
        <dbReference type="EMBL" id="KNZ41122.1"/>
    </source>
</evidence>
<dbReference type="EMBL" id="LGYO01000034">
    <property type="protein sequence ID" value="KNZ41122.1"/>
    <property type="molecule type" value="Genomic_DNA"/>
</dbReference>
<gene>
    <name evidence="6" type="ORF">AKG39_13670</name>
</gene>
<evidence type="ECO:0000256" key="2">
    <source>
        <dbReference type="ARBA" id="ARBA00022771"/>
    </source>
</evidence>
<dbReference type="PATRIC" id="fig|52689.4.peg.2104"/>
<accession>A0A0L6TYG4</accession>
<dbReference type="InterPro" id="IPR053194">
    <property type="entry name" value="tRNA_methyltr_O"/>
</dbReference>
<evidence type="ECO:0000259" key="5">
    <source>
        <dbReference type="Pfam" id="PF02663"/>
    </source>
</evidence>
<comment type="caution">
    <text evidence="6">The sequence shown here is derived from an EMBL/GenBank/DDBJ whole genome shotgun (WGS) entry which is preliminary data.</text>
</comment>
<dbReference type="PANTHER" id="PTHR39418">
    <property type="entry name" value="DEHYDROGENASE-RELATED"/>
    <property type="match status" value="1"/>
</dbReference>
<keyword evidence="3" id="KW-0862">Zinc</keyword>
<dbReference type="Pfam" id="PF01258">
    <property type="entry name" value="zf-dskA_traR"/>
    <property type="match status" value="1"/>
</dbReference>
<dbReference type="Proteomes" id="UP000036873">
    <property type="component" value="Unassembled WGS sequence"/>
</dbReference>
<dbReference type="Pfam" id="PF02663">
    <property type="entry name" value="FmdE"/>
    <property type="match status" value="1"/>
</dbReference>
<dbReference type="InterPro" id="IPR000962">
    <property type="entry name" value="Znf_DskA_TraR"/>
</dbReference>
<reference evidence="7" key="1">
    <citation type="submission" date="2015-07" db="EMBL/GenBank/DDBJ databases">
        <title>Draft genome sequence of Acetobacterium bakii DSM 8293, a potential psychrophilic chemical producer through syngas fermentation.</title>
        <authorList>
            <person name="Song Y."/>
            <person name="Hwang S."/>
            <person name="Cho B.-K."/>
        </authorList>
    </citation>
    <scope>NUCLEOTIDE SEQUENCE [LARGE SCALE GENOMIC DNA]</scope>
    <source>
        <strain evidence="7">DSM 8239</strain>
    </source>
</reference>
<dbReference type="PIRSF" id="PIRSF006578">
    <property type="entry name" value="FwdE"/>
    <property type="match status" value="1"/>
</dbReference>